<evidence type="ECO:0000256" key="1">
    <source>
        <dbReference type="SAM" id="Phobius"/>
    </source>
</evidence>
<gene>
    <name evidence="2" type="ORF">K435DRAFT_77574</name>
</gene>
<feature type="transmembrane region" description="Helical" evidence="1">
    <location>
        <begin position="20"/>
        <end position="44"/>
    </location>
</feature>
<evidence type="ECO:0000313" key="3">
    <source>
        <dbReference type="Proteomes" id="UP000297245"/>
    </source>
</evidence>
<evidence type="ECO:0000313" key="2">
    <source>
        <dbReference type="EMBL" id="THV05774.1"/>
    </source>
</evidence>
<proteinExistence type="predicted"/>
<accession>A0A4S8MTQ7</accession>
<dbReference type="AlphaFoldDB" id="A0A4S8MTQ7"/>
<reference evidence="2 3" key="1">
    <citation type="journal article" date="2019" name="Nat. Ecol. Evol.">
        <title>Megaphylogeny resolves global patterns of mushroom evolution.</title>
        <authorList>
            <person name="Varga T."/>
            <person name="Krizsan K."/>
            <person name="Foldi C."/>
            <person name="Dima B."/>
            <person name="Sanchez-Garcia M."/>
            <person name="Sanchez-Ramirez S."/>
            <person name="Szollosi G.J."/>
            <person name="Szarkandi J.G."/>
            <person name="Papp V."/>
            <person name="Albert L."/>
            <person name="Andreopoulos W."/>
            <person name="Angelini C."/>
            <person name="Antonin V."/>
            <person name="Barry K.W."/>
            <person name="Bougher N.L."/>
            <person name="Buchanan P."/>
            <person name="Buyck B."/>
            <person name="Bense V."/>
            <person name="Catcheside P."/>
            <person name="Chovatia M."/>
            <person name="Cooper J."/>
            <person name="Damon W."/>
            <person name="Desjardin D."/>
            <person name="Finy P."/>
            <person name="Geml J."/>
            <person name="Haridas S."/>
            <person name="Hughes K."/>
            <person name="Justo A."/>
            <person name="Karasinski D."/>
            <person name="Kautmanova I."/>
            <person name="Kiss B."/>
            <person name="Kocsube S."/>
            <person name="Kotiranta H."/>
            <person name="LaButti K.M."/>
            <person name="Lechner B.E."/>
            <person name="Liimatainen K."/>
            <person name="Lipzen A."/>
            <person name="Lukacs Z."/>
            <person name="Mihaltcheva S."/>
            <person name="Morgado L.N."/>
            <person name="Niskanen T."/>
            <person name="Noordeloos M.E."/>
            <person name="Ohm R.A."/>
            <person name="Ortiz-Santana B."/>
            <person name="Ovrebo C."/>
            <person name="Racz N."/>
            <person name="Riley R."/>
            <person name="Savchenko A."/>
            <person name="Shiryaev A."/>
            <person name="Soop K."/>
            <person name="Spirin V."/>
            <person name="Szebenyi C."/>
            <person name="Tomsovsky M."/>
            <person name="Tulloss R.E."/>
            <person name="Uehling J."/>
            <person name="Grigoriev I.V."/>
            <person name="Vagvolgyi C."/>
            <person name="Papp T."/>
            <person name="Martin F.M."/>
            <person name="Miettinen O."/>
            <person name="Hibbett D.S."/>
            <person name="Nagy L.G."/>
        </authorList>
    </citation>
    <scope>NUCLEOTIDE SEQUENCE [LARGE SCALE GENOMIC DNA]</scope>
    <source>
        <strain evidence="2 3">CBS 962.96</strain>
    </source>
</reference>
<keyword evidence="1" id="KW-0812">Transmembrane</keyword>
<name>A0A4S8MTQ7_DENBC</name>
<dbReference type="EMBL" id="ML179047">
    <property type="protein sequence ID" value="THV05774.1"/>
    <property type="molecule type" value="Genomic_DNA"/>
</dbReference>
<keyword evidence="1" id="KW-1133">Transmembrane helix</keyword>
<protein>
    <submittedName>
        <fullName evidence="2">Uncharacterized protein</fullName>
    </submittedName>
</protein>
<keyword evidence="3" id="KW-1185">Reference proteome</keyword>
<feature type="transmembrane region" description="Helical" evidence="1">
    <location>
        <begin position="65"/>
        <end position="90"/>
    </location>
</feature>
<organism evidence="2 3">
    <name type="scientific">Dendrothele bispora (strain CBS 962.96)</name>
    <dbReference type="NCBI Taxonomy" id="1314807"/>
    <lineage>
        <taxon>Eukaryota</taxon>
        <taxon>Fungi</taxon>
        <taxon>Dikarya</taxon>
        <taxon>Basidiomycota</taxon>
        <taxon>Agaricomycotina</taxon>
        <taxon>Agaricomycetes</taxon>
        <taxon>Agaricomycetidae</taxon>
        <taxon>Agaricales</taxon>
        <taxon>Agaricales incertae sedis</taxon>
        <taxon>Dendrothele</taxon>
    </lineage>
</organism>
<keyword evidence="1" id="KW-0472">Membrane</keyword>
<sequence length="94" mass="10855">MYVQVLDFRVFFAHVRTFFSFLSISSLSMFPASPFFSCIIPLLFRSSSFLSISYTTHYLSIALAKVLLIQSVCYFTFFLEIFTCALQLALTYAR</sequence>
<dbReference type="Proteomes" id="UP000297245">
    <property type="component" value="Unassembled WGS sequence"/>
</dbReference>